<accession>A0A7I7MRW0</accession>
<reference evidence="1 2" key="1">
    <citation type="journal article" date="2019" name="Emerg. Microbes Infect.">
        <title>Comprehensive subspecies identification of 175 nontuberculous mycobacteria species based on 7547 genomic profiles.</title>
        <authorList>
            <person name="Matsumoto Y."/>
            <person name="Kinjo T."/>
            <person name="Motooka D."/>
            <person name="Nabeya D."/>
            <person name="Jung N."/>
            <person name="Uechi K."/>
            <person name="Horii T."/>
            <person name="Iida T."/>
            <person name="Fujita J."/>
            <person name="Nakamura S."/>
        </authorList>
    </citation>
    <scope>NUCLEOTIDE SEQUENCE [LARGE SCALE GENOMIC DNA]</scope>
    <source>
        <strain evidence="1 2">JCM 14233</strain>
    </source>
</reference>
<sequence>MGHHHQQTLAVRVREFGKERQNRSARSGIEVSGGFVGQDERGSIINARASATRCI</sequence>
<proteinExistence type="predicted"/>
<gene>
    <name evidence="1" type="ORF">MSHI_27020</name>
</gene>
<keyword evidence="2" id="KW-1185">Reference proteome</keyword>
<dbReference type="KEGG" id="mshj:MSHI_27020"/>
<dbReference type="Proteomes" id="UP000467236">
    <property type="component" value="Chromosome"/>
</dbReference>
<evidence type="ECO:0000313" key="2">
    <source>
        <dbReference type="Proteomes" id="UP000467236"/>
    </source>
</evidence>
<protein>
    <submittedName>
        <fullName evidence="1">Uncharacterized protein</fullName>
    </submittedName>
</protein>
<dbReference type="AlphaFoldDB" id="A0A7I7MRW0"/>
<dbReference type="EMBL" id="AP022575">
    <property type="protein sequence ID" value="BBX74796.1"/>
    <property type="molecule type" value="Genomic_DNA"/>
</dbReference>
<name>A0A7I7MRW0_9MYCO</name>
<evidence type="ECO:0000313" key="1">
    <source>
        <dbReference type="EMBL" id="BBX74796.1"/>
    </source>
</evidence>
<organism evidence="1 2">
    <name type="scientific">Mycobacterium shinjukuense</name>
    <dbReference type="NCBI Taxonomy" id="398694"/>
    <lineage>
        <taxon>Bacteria</taxon>
        <taxon>Bacillati</taxon>
        <taxon>Actinomycetota</taxon>
        <taxon>Actinomycetes</taxon>
        <taxon>Mycobacteriales</taxon>
        <taxon>Mycobacteriaceae</taxon>
        <taxon>Mycobacterium</taxon>
    </lineage>
</organism>